<gene>
    <name evidence="1" type="ORF">G2W53_041366</name>
</gene>
<accession>A0A834SDL8</accession>
<dbReference type="Proteomes" id="UP000634136">
    <property type="component" value="Unassembled WGS sequence"/>
</dbReference>
<evidence type="ECO:0000313" key="1">
    <source>
        <dbReference type="EMBL" id="KAF7802255.1"/>
    </source>
</evidence>
<keyword evidence="2" id="KW-1185">Reference proteome</keyword>
<organism evidence="1 2">
    <name type="scientific">Senna tora</name>
    <dbReference type="NCBI Taxonomy" id="362788"/>
    <lineage>
        <taxon>Eukaryota</taxon>
        <taxon>Viridiplantae</taxon>
        <taxon>Streptophyta</taxon>
        <taxon>Embryophyta</taxon>
        <taxon>Tracheophyta</taxon>
        <taxon>Spermatophyta</taxon>
        <taxon>Magnoliopsida</taxon>
        <taxon>eudicotyledons</taxon>
        <taxon>Gunneridae</taxon>
        <taxon>Pentapetalae</taxon>
        <taxon>rosids</taxon>
        <taxon>fabids</taxon>
        <taxon>Fabales</taxon>
        <taxon>Fabaceae</taxon>
        <taxon>Caesalpinioideae</taxon>
        <taxon>Cassia clade</taxon>
        <taxon>Senna</taxon>
    </lineage>
</organism>
<evidence type="ECO:0000313" key="2">
    <source>
        <dbReference type="Proteomes" id="UP000634136"/>
    </source>
</evidence>
<dbReference type="EMBL" id="JAAIUW010000013">
    <property type="protein sequence ID" value="KAF7802255.1"/>
    <property type="molecule type" value="Genomic_DNA"/>
</dbReference>
<name>A0A834SDL8_9FABA</name>
<proteinExistence type="predicted"/>
<comment type="caution">
    <text evidence="1">The sequence shown here is derived from an EMBL/GenBank/DDBJ whole genome shotgun (WGS) entry which is preliminary data.</text>
</comment>
<sequence length="119" mass="12526">MAKARVKHLRDHSALHVQSFLQLPNSLLSSRKLLLKSSGLATNGSDSLSSLAALSLCFPLVQVKQKLLLRSFNGDSLVIKSLSEVGADSSRSTSICGTTVSSSIMASSAITISVESSSY</sequence>
<reference evidence="1" key="1">
    <citation type="submission" date="2020-09" db="EMBL/GenBank/DDBJ databases">
        <title>Genome-Enabled Discovery of Anthraquinone Biosynthesis in Senna tora.</title>
        <authorList>
            <person name="Kang S.-H."/>
            <person name="Pandey R.P."/>
            <person name="Lee C.-M."/>
            <person name="Sim J.-S."/>
            <person name="Jeong J.-T."/>
            <person name="Choi B.-S."/>
            <person name="Jung M."/>
            <person name="Ginzburg D."/>
            <person name="Zhao K."/>
            <person name="Won S.Y."/>
            <person name="Oh T.-J."/>
            <person name="Yu Y."/>
            <person name="Kim N.-H."/>
            <person name="Lee O.R."/>
            <person name="Lee T.-H."/>
            <person name="Bashyal P."/>
            <person name="Kim T.-S."/>
            <person name="Lee W.-H."/>
            <person name="Kawkins C."/>
            <person name="Kim C.-K."/>
            <person name="Kim J.S."/>
            <person name="Ahn B.O."/>
            <person name="Rhee S.Y."/>
            <person name="Sohng J.K."/>
        </authorList>
    </citation>
    <scope>NUCLEOTIDE SEQUENCE</scope>
    <source>
        <tissue evidence="1">Leaf</tissue>
    </source>
</reference>
<dbReference type="AlphaFoldDB" id="A0A834SDL8"/>
<protein>
    <submittedName>
        <fullName evidence="1">Uncharacterized protein</fullName>
    </submittedName>
</protein>